<protein>
    <recommendedName>
        <fullName evidence="1">START domain-containing protein</fullName>
    </recommendedName>
</protein>
<evidence type="ECO:0000313" key="2">
    <source>
        <dbReference type="EMBL" id="BAN38137.1"/>
    </source>
</evidence>
<dbReference type="PROSITE" id="PS50848">
    <property type="entry name" value="START"/>
    <property type="match status" value="1"/>
</dbReference>
<dbReference type="GO" id="GO:0005737">
    <property type="term" value="C:cytoplasm"/>
    <property type="evidence" value="ECO:0007669"/>
    <property type="project" value="UniProtKB-ARBA"/>
</dbReference>
<dbReference type="EMBL" id="AK419911">
    <property type="protein sequence ID" value="BAN38550.1"/>
    <property type="molecule type" value="mRNA"/>
</dbReference>
<dbReference type="PANTHER" id="PTHR19308">
    <property type="entry name" value="PHOSPHATIDYLCHOLINE TRANSFER PROTEIN"/>
    <property type="match status" value="1"/>
</dbReference>
<dbReference type="Gene3D" id="3.30.530.20">
    <property type="match status" value="1"/>
</dbReference>
<sequence>MATSKISPEQFEAMKKKIDEEEQEFFKELAEKGDWNPCKSKDNAKLWYKDDRATGIKKMKINALIPARMQCVIDALLVPENRVSWEVLVDGMKQIEDFGDGYTMHHITTKTVGLVVGRRDFVHFRRIRGPEGIDKKKENQVDARVVIDISAEHPDYPANSKEFTRATTLFCATIFREFKNPDGKYYTSYDTITQSNINGYVPSWLVNTATSSSTLDWYNSLEKCAMKLSKEQEKKEGDKK</sequence>
<feature type="domain" description="START" evidence="1">
    <location>
        <begin position="30"/>
        <end position="230"/>
    </location>
</feature>
<proteinExistence type="evidence at transcript level"/>
<evidence type="ECO:0000259" key="1">
    <source>
        <dbReference type="PROSITE" id="PS50848"/>
    </source>
</evidence>
<name>A0A060N6A9_ENTHI</name>
<dbReference type="EMBL" id="AK419458">
    <property type="protein sequence ID" value="BAN38137.1"/>
    <property type="molecule type" value="mRNA"/>
</dbReference>
<dbReference type="HOGENOM" id="CLU_1158226_0_0_1"/>
<accession>A0A060N6A9</accession>
<dbReference type="AlphaFoldDB" id="A0A060N6A9"/>
<dbReference type="EMBL" id="AK418905">
    <property type="protein sequence ID" value="BAN37637.1"/>
    <property type="molecule type" value="mRNA"/>
</dbReference>
<dbReference type="PANTHER" id="PTHR19308:SF14">
    <property type="entry name" value="START DOMAIN-CONTAINING PROTEIN"/>
    <property type="match status" value="1"/>
</dbReference>
<dbReference type="InterPro" id="IPR051213">
    <property type="entry name" value="START_lipid_transfer"/>
</dbReference>
<dbReference type="InterPro" id="IPR002913">
    <property type="entry name" value="START_lipid-bd_dom"/>
</dbReference>
<dbReference type="InterPro" id="IPR023393">
    <property type="entry name" value="START-like_dom_sf"/>
</dbReference>
<dbReference type="Pfam" id="PF01852">
    <property type="entry name" value="START"/>
    <property type="match status" value="1"/>
</dbReference>
<dbReference type="SUPFAM" id="SSF55961">
    <property type="entry name" value="Bet v1-like"/>
    <property type="match status" value="1"/>
</dbReference>
<dbReference type="OMA" id="KCAIELN"/>
<dbReference type="CDD" id="cd00177">
    <property type="entry name" value="START"/>
    <property type="match status" value="1"/>
</dbReference>
<dbReference type="GO" id="GO:0008289">
    <property type="term" value="F:lipid binding"/>
    <property type="evidence" value="ECO:0007669"/>
    <property type="project" value="InterPro"/>
</dbReference>
<reference evidence="2" key="1">
    <citation type="submission" date="2012-06" db="EMBL/GenBank/DDBJ databases">
        <title>Short 5' UTR of Entamoeba genes.</title>
        <authorList>
            <person name="Hiranuka K."/>
            <person name="Kumagai M."/>
            <person name="Wakaguri H."/>
            <person name="Suzuki Y."/>
            <person name="Sugano S."/>
            <person name="Watanabe J."/>
            <person name="Makioka A."/>
        </authorList>
    </citation>
    <scope>NUCLEOTIDE SEQUENCE</scope>
    <source>
        <strain evidence="2">HM-1:IMSS</strain>
    </source>
</reference>
<organism evidence="2">
    <name type="scientific">Entamoeba histolytica</name>
    <dbReference type="NCBI Taxonomy" id="5759"/>
    <lineage>
        <taxon>Eukaryota</taxon>
        <taxon>Amoebozoa</taxon>
        <taxon>Evosea</taxon>
        <taxon>Archamoebae</taxon>
        <taxon>Mastigamoebida</taxon>
        <taxon>Entamoebidae</taxon>
        <taxon>Entamoeba</taxon>
    </lineage>
</organism>
<dbReference type="SMR" id="A0A060N6A9"/>